<dbReference type="PANTHER" id="PTHR43214:SF42">
    <property type="entry name" value="TRANSCRIPTIONAL REGULATORY PROTEIN DESR"/>
    <property type="match status" value="1"/>
</dbReference>
<dbReference type="Pfam" id="PF00072">
    <property type="entry name" value="Response_reg"/>
    <property type="match status" value="1"/>
</dbReference>
<dbReference type="SMART" id="SM00448">
    <property type="entry name" value="REC"/>
    <property type="match status" value="1"/>
</dbReference>
<dbReference type="GO" id="GO:0003677">
    <property type="term" value="F:DNA binding"/>
    <property type="evidence" value="ECO:0007669"/>
    <property type="project" value="UniProtKB-KW"/>
</dbReference>
<dbReference type="InterPro" id="IPR000792">
    <property type="entry name" value="Tscrpt_reg_LuxR_C"/>
</dbReference>
<evidence type="ECO:0000256" key="2">
    <source>
        <dbReference type="PROSITE-ProRule" id="PRU00169"/>
    </source>
</evidence>
<dbReference type="InterPro" id="IPR039420">
    <property type="entry name" value="WalR-like"/>
</dbReference>
<evidence type="ECO:0000313" key="5">
    <source>
        <dbReference type="EMBL" id="GGN74769.1"/>
    </source>
</evidence>
<dbReference type="Gene3D" id="3.40.50.2300">
    <property type="match status" value="1"/>
</dbReference>
<reference evidence="5 6" key="1">
    <citation type="journal article" date="2014" name="Int. J. Syst. Evol. Microbiol.">
        <title>Complete genome sequence of Corynebacterium casei LMG S-19264T (=DSM 44701T), isolated from a smear-ripened cheese.</title>
        <authorList>
            <consortium name="US DOE Joint Genome Institute (JGI-PGF)"/>
            <person name="Walter F."/>
            <person name="Albersmeier A."/>
            <person name="Kalinowski J."/>
            <person name="Ruckert C."/>
        </authorList>
    </citation>
    <scope>NUCLEOTIDE SEQUENCE [LARGE SCALE GENOMIC DNA]</scope>
    <source>
        <strain evidence="5 6">CGMCC 4.7111</strain>
    </source>
</reference>
<evidence type="ECO:0000313" key="6">
    <source>
        <dbReference type="Proteomes" id="UP000600365"/>
    </source>
</evidence>
<gene>
    <name evidence="5" type="primary">desR</name>
    <name evidence="5" type="ORF">GCM10011579_054180</name>
</gene>
<dbReference type="EMBL" id="BMMM01000010">
    <property type="protein sequence ID" value="GGN74769.1"/>
    <property type="molecule type" value="Genomic_DNA"/>
</dbReference>
<name>A0A917Y7C0_9ACTN</name>
<keyword evidence="1 5" id="KW-0238">DNA-binding</keyword>
<evidence type="ECO:0000259" key="3">
    <source>
        <dbReference type="PROSITE" id="PS50043"/>
    </source>
</evidence>
<dbReference type="PROSITE" id="PS00622">
    <property type="entry name" value="HTH_LUXR_1"/>
    <property type="match status" value="1"/>
</dbReference>
<dbReference type="Pfam" id="PF00196">
    <property type="entry name" value="GerE"/>
    <property type="match status" value="1"/>
</dbReference>
<dbReference type="InterPro" id="IPR001789">
    <property type="entry name" value="Sig_transdc_resp-reg_receiver"/>
</dbReference>
<protein>
    <submittedName>
        <fullName evidence="5">DNA-binding response regulator</fullName>
    </submittedName>
</protein>
<dbReference type="AlphaFoldDB" id="A0A917Y7C0"/>
<keyword evidence="2" id="KW-0597">Phosphoprotein</keyword>
<dbReference type="CDD" id="cd06170">
    <property type="entry name" value="LuxR_C_like"/>
    <property type="match status" value="1"/>
</dbReference>
<accession>A0A917Y7C0</accession>
<dbReference type="PROSITE" id="PS50110">
    <property type="entry name" value="RESPONSE_REGULATORY"/>
    <property type="match status" value="1"/>
</dbReference>
<feature type="domain" description="HTH luxR-type" evidence="3">
    <location>
        <begin position="134"/>
        <end position="199"/>
    </location>
</feature>
<dbReference type="InterPro" id="IPR011006">
    <property type="entry name" value="CheY-like_superfamily"/>
</dbReference>
<dbReference type="RefSeq" id="WP_189188673.1">
    <property type="nucleotide sequence ID" value="NZ_BMMM01000010.1"/>
</dbReference>
<feature type="domain" description="Response regulatory" evidence="4">
    <location>
        <begin position="3"/>
        <end position="119"/>
    </location>
</feature>
<dbReference type="SUPFAM" id="SSF52172">
    <property type="entry name" value="CheY-like"/>
    <property type="match status" value="1"/>
</dbReference>
<dbReference type="Proteomes" id="UP000600365">
    <property type="component" value="Unassembled WGS sequence"/>
</dbReference>
<dbReference type="InterPro" id="IPR016032">
    <property type="entry name" value="Sig_transdc_resp-reg_C-effctor"/>
</dbReference>
<comment type="caution">
    <text evidence="5">The sequence shown here is derived from an EMBL/GenBank/DDBJ whole genome shotgun (WGS) entry which is preliminary data.</text>
</comment>
<dbReference type="PROSITE" id="PS50043">
    <property type="entry name" value="HTH_LUXR_2"/>
    <property type="match status" value="1"/>
</dbReference>
<feature type="modified residue" description="4-aspartylphosphate" evidence="2">
    <location>
        <position position="54"/>
    </location>
</feature>
<evidence type="ECO:0000256" key="1">
    <source>
        <dbReference type="ARBA" id="ARBA00023125"/>
    </source>
</evidence>
<dbReference type="SUPFAM" id="SSF46894">
    <property type="entry name" value="C-terminal effector domain of the bipartite response regulators"/>
    <property type="match status" value="1"/>
</dbReference>
<organism evidence="5 6">
    <name type="scientific">Streptomyces albiflavescens</name>
    <dbReference type="NCBI Taxonomy" id="1623582"/>
    <lineage>
        <taxon>Bacteria</taxon>
        <taxon>Bacillati</taxon>
        <taxon>Actinomycetota</taxon>
        <taxon>Actinomycetes</taxon>
        <taxon>Kitasatosporales</taxon>
        <taxon>Streptomycetaceae</taxon>
        <taxon>Streptomyces</taxon>
    </lineage>
</organism>
<dbReference type="PANTHER" id="PTHR43214">
    <property type="entry name" value="TWO-COMPONENT RESPONSE REGULATOR"/>
    <property type="match status" value="1"/>
</dbReference>
<sequence length="201" mass="21555">MIRVLLAEDMLMLRRALASLLELESDIEVVAETGNGDQVLPLALEHRPDVAVLDIDMPGIDGIEAAGLLHQKLPSCRTAILTTLGRPGNLRRALEAHACGFLLKDTEPARLAAAIREVAAGGRVVDPELALSALQAGESPLSARETEVLRLAAQGEEVPEIARALFLSAGTVRNYLTAAVTRLDARNRMDAVRIARDSGWL</sequence>
<dbReference type="GO" id="GO:0006355">
    <property type="term" value="P:regulation of DNA-templated transcription"/>
    <property type="evidence" value="ECO:0007669"/>
    <property type="project" value="InterPro"/>
</dbReference>
<evidence type="ECO:0000259" key="4">
    <source>
        <dbReference type="PROSITE" id="PS50110"/>
    </source>
</evidence>
<dbReference type="GO" id="GO:0000160">
    <property type="term" value="P:phosphorelay signal transduction system"/>
    <property type="evidence" value="ECO:0007669"/>
    <property type="project" value="InterPro"/>
</dbReference>
<dbReference type="SMART" id="SM00421">
    <property type="entry name" value="HTH_LUXR"/>
    <property type="match status" value="1"/>
</dbReference>
<proteinExistence type="predicted"/>
<keyword evidence="6" id="KW-1185">Reference proteome</keyword>
<dbReference type="PRINTS" id="PR00038">
    <property type="entry name" value="HTHLUXR"/>
</dbReference>